<keyword evidence="1" id="KW-1133">Transmembrane helix</keyword>
<feature type="transmembrane region" description="Helical" evidence="1">
    <location>
        <begin position="81"/>
        <end position="105"/>
    </location>
</feature>
<evidence type="ECO:0000313" key="3">
    <source>
        <dbReference type="Proteomes" id="UP001642540"/>
    </source>
</evidence>
<evidence type="ECO:0000256" key="1">
    <source>
        <dbReference type="SAM" id="Phobius"/>
    </source>
</evidence>
<evidence type="ECO:0008006" key="4">
    <source>
        <dbReference type="Google" id="ProtNLM"/>
    </source>
</evidence>
<protein>
    <recommendedName>
        <fullName evidence="4">MARVEL domain-containing protein</fullName>
    </recommendedName>
</protein>
<dbReference type="EMBL" id="CAXLJM020000111">
    <property type="protein sequence ID" value="CAL8136624.1"/>
    <property type="molecule type" value="Genomic_DNA"/>
</dbReference>
<keyword evidence="1" id="KW-0812">Transmembrane</keyword>
<keyword evidence="1" id="KW-0472">Membrane</keyword>
<keyword evidence="3" id="KW-1185">Reference proteome</keyword>
<organism evidence="2 3">
    <name type="scientific">Orchesella dallaii</name>
    <dbReference type="NCBI Taxonomy" id="48710"/>
    <lineage>
        <taxon>Eukaryota</taxon>
        <taxon>Metazoa</taxon>
        <taxon>Ecdysozoa</taxon>
        <taxon>Arthropoda</taxon>
        <taxon>Hexapoda</taxon>
        <taxon>Collembola</taxon>
        <taxon>Entomobryomorpha</taxon>
        <taxon>Entomobryoidea</taxon>
        <taxon>Orchesellidae</taxon>
        <taxon>Orchesellinae</taxon>
        <taxon>Orchesella</taxon>
    </lineage>
</organism>
<dbReference type="Proteomes" id="UP001642540">
    <property type="component" value="Unassembled WGS sequence"/>
</dbReference>
<comment type="caution">
    <text evidence="2">The sequence shown here is derived from an EMBL/GenBank/DDBJ whole genome shotgun (WGS) entry which is preliminary data.</text>
</comment>
<gene>
    <name evidence="2" type="ORF">ODALV1_LOCUS26533</name>
</gene>
<feature type="transmembrane region" description="Helical" evidence="1">
    <location>
        <begin position="117"/>
        <end position="142"/>
    </location>
</feature>
<name>A0ABP1RVS2_9HEXA</name>
<proteinExistence type="predicted"/>
<reference evidence="2 3" key="1">
    <citation type="submission" date="2024-08" db="EMBL/GenBank/DDBJ databases">
        <authorList>
            <person name="Cucini C."/>
            <person name="Frati F."/>
        </authorList>
    </citation>
    <scope>NUCLEOTIDE SEQUENCE [LARGE SCALE GENOMIC DNA]</scope>
</reference>
<evidence type="ECO:0000313" key="2">
    <source>
        <dbReference type="EMBL" id="CAL8136624.1"/>
    </source>
</evidence>
<accession>A0ABP1RVS2</accession>
<sequence length="175" mass="19837">MSQPGSVLTITFVLIVLVELCCGLVATIWTAFFYDKVRSVYWGYGILGVYLAFFSVVFHHMGREIWCAHAHSKDNQARKKLAKISWLCWITTFVTFGIFGVLYSYDTIALRQPALNVVVRVAFVVYLLTVLLLTAISCSYLCDYLCPRGTGRSYLGQADEDQFSEQGYNERKLKG</sequence>
<feature type="transmembrane region" description="Helical" evidence="1">
    <location>
        <begin position="7"/>
        <end position="34"/>
    </location>
</feature>
<feature type="transmembrane region" description="Helical" evidence="1">
    <location>
        <begin position="40"/>
        <end position="60"/>
    </location>
</feature>